<dbReference type="EMBL" id="MK500325">
    <property type="protein sequence ID" value="QBK85404.1"/>
    <property type="molecule type" value="Genomic_DNA"/>
</dbReference>
<dbReference type="Gene3D" id="3.30.40.10">
    <property type="entry name" value="Zinc/RING finger domain, C3HC4 (zinc finger)"/>
    <property type="match status" value="1"/>
</dbReference>
<evidence type="ECO:0000313" key="1">
    <source>
        <dbReference type="EMBL" id="QBK85404.1"/>
    </source>
</evidence>
<dbReference type="Gene3D" id="1.10.245.10">
    <property type="entry name" value="SWIB/MDM2 domain"/>
    <property type="match status" value="1"/>
</dbReference>
<reference evidence="1" key="1">
    <citation type="journal article" date="2019" name="MBio">
        <title>Virus Genomes from Deep Sea Sediments Expand the Ocean Megavirome and Support Independent Origins of Viral Gigantism.</title>
        <authorList>
            <person name="Backstrom D."/>
            <person name="Yutin N."/>
            <person name="Jorgensen S.L."/>
            <person name="Dharamshi J."/>
            <person name="Homa F."/>
            <person name="Zaremba-Niedwiedzka K."/>
            <person name="Spang A."/>
            <person name="Wolf Y.I."/>
            <person name="Koonin E.V."/>
            <person name="Ettema T.J."/>
        </authorList>
    </citation>
    <scope>NUCLEOTIDE SEQUENCE</scope>
</reference>
<organism evidence="1">
    <name type="scientific">Iridovirus LCIVAC01</name>
    <dbReference type="NCBI Taxonomy" id="2506607"/>
    <lineage>
        <taxon>Viruses</taxon>
        <taxon>Varidnaviria</taxon>
        <taxon>Bamfordvirae</taxon>
        <taxon>Nucleocytoviricota</taxon>
        <taxon>Megaviricetes</taxon>
        <taxon>Pimascovirales</taxon>
        <taxon>Pimascovirales incertae sedis</taxon>
        <taxon>Iridoviridae</taxon>
    </lineage>
</organism>
<dbReference type="SUPFAM" id="SSF47592">
    <property type="entry name" value="SWIB/MDM2 domain"/>
    <property type="match status" value="1"/>
</dbReference>
<protein>
    <submittedName>
        <fullName evidence="1">Ring finger domain protein</fullName>
    </submittedName>
</protein>
<name>A0A481YSG5_9VIRU</name>
<accession>A0A481YSG5</accession>
<sequence>MSEIKNKMEDENKDEGEIKMCSLCRKSIDPDSQIKLPCNKHFIHKEDCAIQWLLKKKSCSPCAHAKRKRKKRFMKEKIRVSEKWYYDENDLVRISPELAEFFENYYNEEMASYNKQMDNSSPFWELLFWEPEKPAERMSRKDVYNKIIYYCLDHNLYDHQYGYTGIFVNKDPRLSKLFKMKYIMVRNLNIYIEKHVIEN</sequence>
<dbReference type="InterPro" id="IPR013083">
    <property type="entry name" value="Znf_RING/FYVE/PHD"/>
</dbReference>
<dbReference type="InterPro" id="IPR036885">
    <property type="entry name" value="SWIB_MDM2_dom_sf"/>
</dbReference>
<proteinExistence type="predicted"/>
<gene>
    <name evidence="1" type="ORF">LCIVAC01_02130</name>
</gene>